<organism evidence="2 3">
    <name type="scientific">Absidia repens</name>
    <dbReference type="NCBI Taxonomy" id="90262"/>
    <lineage>
        <taxon>Eukaryota</taxon>
        <taxon>Fungi</taxon>
        <taxon>Fungi incertae sedis</taxon>
        <taxon>Mucoromycota</taxon>
        <taxon>Mucoromycotina</taxon>
        <taxon>Mucoromycetes</taxon>
        <taxon>Mucorales</taxon>
        <taxon>Cunninghamellaceae</taxon>
        <taxon>Absidia</taxon>
    </lineage>
</organism>
<evidence type="ECO:0000256" key="1">
    <source>
        <dbReference type="SAM" id="Phobius"/>
    </source>
</evidence>
<dbReference type="AlphaFoldDB" id="A0A1X2IPQ0"/>
<evidence type="ECO:0000313" key="2">
    <source>
        <dbReference type="EMBL" id="ORZ20240.1"/>
    </source>
</evidence>
<keyword evidence="3" id="KW-1185">Reference proteome</keyword>
<evidence type="ECO:0000313" key="3">
    <source>
        <dbReference type="Proteomes" id="UP000193560"/>
    </source>
</evidence>
<sequence length="88" mass="11031">MYMRSPELRGQLCKSKVSNNSRRTQPLSYSFSFQRKKYRLFDKGYTRQKKHFNRKLIFLIYRLVLEFKGSWVLFFFFRFDMRHWSGIR</sequence>
<keyword evidence="1" id="KW-0812">Transmembrane</keyword>
<gene>
    <name evidence="2" type="ORF">BCR42DRAFT_408313</name>
</gene>
<keyword evidence="1" id="KW-1133">Transmembrane helix</keyword>
<comment type="caution">
    <text evidence="2">The sequence shown here is derived from an EMBL/GenBank/DDBJ whole genome shotgun (WGS) entry which is preliminary data.</text>
</comment>
<proteinExistence type="predicted"/>
<accession>A0A1X2IPQ0</accession>
<protein>
    <submittedName>
        <fullName evidence="2">Uncharacterized protein</fullName>
    </submittedName>
</protein>
<feature type="transmembrane region" description="Helical" evidence="1">
    <location>
        <begin position="56"/>
        <end position="77"/>
    </location>
</feature>
<dbReference type="Proteomes" id="UP000193560">
    <property type="component" value="Unassembled WGS sequence"/>
</dbReference>
<dbReference type="EMBL" id="MCGE01000006">
    <property type="protein sequence ID" value="ORZ20240.1"/>
    <property type="molecule type" value="Genomic_DNA"/>
</dbReference>
<keyword evidence="1" id="KW-0472">Membrane</keyword>
<name>A0A1X2IPQ0_9FUNG</name>
<reference evidence="2 3" key="1">
    <citation type="submission" date="2016-07" db="EMBL/GenBank/DDBJ databases">
        <title>Pervasive Adenine N6-methylation of Active Genes in Fungi.</title>
        <authorList>
            <consortium name="DOE Joint Genome Institute"/>
            <person name="Mondo S.J."/>
            <person name="Dannebaum R.O."/>
            <person name="Kuo R.C."/>
            <person name="Labutti K."/>
            <person name="Haridas S."/>
            <person name="Kuo A."/>
            <person name="Salamov A."/>
            <person name="Ahrendt S.R."/>
            <person name="Lipzen A."/>
            <person name="Sullivan W."/>
            <person name="Andreopoulos W.B."/>
            <person name="Clum A."/>
            <person name="Lindquist E."/>
            <person name="Daum C."/>
            <person name="Ramamoorthy G.K."/>
            <person name="Gryganskyi A."/>
            <person name="Culley D."/>
            <person name="Magnuson J.K."/>
            <person name="James T.Y."/>
            <person name="O'Malley M.A."/>
            <person name="Stajich J.E."/>
            <person name="Spatafora J.W."/>
            <person name="Visel A."/>
            <person name="Grigoriev I.V."/>
        </authorList>
    </citation>
    <scope>NUCLEOTIDE SEQUENCE [LARGE SCALE GENOMIC DNA]</scope>
    <source>
        <strain evidence="2 3">NRRL 1336</strain>
    </source>
</reference>